<dbReference type="Pfam" id="PF01614">
    <property type="entry name" value="IclR_C"/>
    <property type="match status" value="1"/>
</dbReference>
<dbReference type="PROSITE" id="PS51077">
    <property type="entry name" value="HTH_ICLR"/>
    <property type="match status" value="1"/>
</dbReference>
<dbReference type="AlphaFoldDB" id="A0A9W4PJY4"/>
<keyword evidence="2" id="KW-0238">DNA-binding</keyword>
<dbReference type="InterPro" id="IPR036388">
    <property type="entry name" value="WH-like_DNA-bd_sf"/>
</dbReference>
<dbReference type="InterPro" id="IPR050707">
    <property type="entry name" value="HTH_MetabolicPath_Reg"/>
</dbReference>
<sequence length="273" mass="30526">MASEEKEKEKEKYSANSLVRGLEIIKLFNEVQPSLSLSEIAKQLGVSRTVPYRLLFTLQNIGYLSQDEHTKRYSLTPKVLELGFSYLNSLKFQEIVQPYMETLRDEIGASCHLSILDGQEVVYVGSAPIRGVSAVNVNIGLRLPAHALANGKLLLAYQPKEMLMQMFKISNLTPYTDKTLTAPGEFQKQLESIRQNGYSMTSGEFHPGIRSVAAPIFDRTGKVLAALNVVATESAYQEDFIDKIALPKLLEVSRQLSVYMGYSGVKPYQHEDV</sequence>
<dbReference type="Pfam" id="PF09339">
    <property type="entry name" value="HTH_IclR"/>
    <property type="match status" value="1"/>
</dbReference>
<gene>
    <name evidence="8" type="primary">pcaR</name>
    <name evidence="8" type="ORF">SRABI133_05183</name>
</gene>
<evidence type="ECO:0000259" key="6">
    <source>
        <dbReference type="PROSITE" id="PS51077"/>
    </source>
</evidence>
<evidence type="ECO:0000256" key="5">
    <source>
        <dbReference type="ARBA" id="ARBA00070406"/>
    </source>
</evidence>
<evidence type="ECO:0000256" key="2">
    <source>
        <dbReference type="ARBA" id="ARBA00023125"/>
    </source>
</evidence>
<feature type="domain" description="IclR-ED" evidence="7">
    <location>
        <begin position="78"/>
        <end position="262"/>
    </location>
</feature>
<dbReference type="FunFam" id="1.10.10.10:FF:000056">
    <property type="entry name" value="IclR family transcriptional regulator"/>
    <property type="match status" value="1"/>
</dbReference>
<comment type="function">
    <text evidence="4">May be an activator protein for the gylABX operon.</text>
</comment>
<dbReference type="SUPFAM" id="SSF46785">
    <property type="entry name" value="Winged helix' DNA-binding domain"/>
    <property type="match status" value="1"/>
</dbReference>
<dbReference type="PANTHER" id="PTHR30136:SF35">
    <property type="entry name" value="HTH-TYPE TRANSCRIPTIONAL REGULATOR RV1719"/>
    <property type="match status" value="1"/>
</dbReference>
<dbReference type="InterPro" id="IPR005471">
    <property type="entry name" value="Tscrpt_reg_IclR_N"/>
</dbReference>
<keyword evidence="3" id="KW-0804">Transcription</keyword>
<dbReference type="InterPro" id="IPR029016">
    <property type="entry name" value="GAF-like_dom_sf"/>
</dbReference>
<keyword evidence="1" id="KW-0805">Transcription regulation</keyword>
<organism evidence="8 9">
    <name type="scientific">Peribacillus simplex</name>
    <dbReference type="NCBI Taxonomy" id="1478"/>
    <lineage>
        <taxon>Bacteria</taxon>
        <taxon>Bacillati</taxon>
        <taxon>Bacillota</taxon>
        <taxon>Bacilli</taxon>
        <taxon>Bacillales</taxon>
        <taxon>Bacillaceae</taxon>
        <taxon>Peribacillus</taxon>
    </lineage>
</organism>
<dbReference type="GO" id="GO:0003700">
    <property type="term" value="F:DNA-binding transcription factor activity"/>
    <property type="evidence" value="ECO:0007669"/>
    <property type="project" value="TreeGrafter"/>
</dbReference>
<dbReference type="Gene3D" id="1.10.10.10">
    <property type="entry name" value="Winged helix-like DNA-binding domain superfamily/Winged helix DNA-binding domain"/>
    <property type="match status" value="1"/>
</dbReference>
<feature type="domain" description="HTH iclR-type" evidence="6">
    <location>
        <begin position="15"/>
        <end position="77"/>
    </location>
</feature>
<dbReference type="SMART" id="SM00346">
    <property type="entry name" value="HTH_ICLR"/>
    <property type="match status" value="1"/>
</dbReference>
<accession>A0A9W4PJY4</accession>
<dbReference type="EMBL" id="CAKKMG010000174">
    <property type="protein sequence ID" value="CAH0316963.1"/>
    <property type="molecule type" value="Genomic_DNA"/>
</dbReference>
<evidence type="ECO:0000256" key="3">
    <source>
        <dbReference type="ARBA" id="ARBA00023163"/>
    </source>
</evidence>
<evidence type="ECO:0000313" key="9">
    <source>
        <dbReference type="Proteomes" id="UP000789326"/>
    </source>
</evidence>
<comment type="caution">
    <text evidence="8">The sequence shown here is derived from an EMBL/GenBank/DDBJ whole genome shotgun (WGS) entry which is preliminary data.</text>
</comment>
<dbReference type="SUPFAM" id="SSF55781">
    <property type="entry name" value="GAF domain-like"/>
    <property type="match status" value="1"/>
</dbReference>
<dbReference type="InterPro" id="IPR014757">
    <property type="entry name" value="Tscrpt_reg_IclR_C"/>
</dbReference>
<dbReference type="PANTHER" id="PTHR30136">
    <property type="entry name" value="HELIX-TURN-HELIX TRANSCRIPTIONAL REGULATOR, ICLR FAMILY"/>
    <property type="match status" value="1"/>
</dbReference>
<dbReference type="PROSITE" id="PS51078">
    <property type="entry name" value="ICLR_ED"/>
    <property type="match status" value="1"/>
</dbReference>
<evidence type="ECO:0000256" key="1">
    <source>
        <dbReference type="ARBA" id="ARBA00023015"/>
    </source>
</evidence>
<evidence type="ECO:0000259" key="7">
    <source>
        <dbReference type="PROSITE" id="PS51078"/>
    </source>
</evidence>
<dbReference type="Gene3D" id="3.30.450.40">
    <property type="match status" value="1"/>
</dbReference>
<reference evidence="8" key="1">
    <citation type="submission" date="2021-11" db="EMBL/GenBank/DDBJ databases">
        <authorList>
            <person name="Bulgarelli D."/>
        </authorList>
    </citation>
    <scope>NUCLEOTIDE SEQUENCE</scope>
    <source>
        <strain evidence="8">Bi133</strain>
    </source>
</reference>
<dbReference type="InterPro" id="IPR036390">
    <property type="entry name" value="WH_DNA-bd_sf"/>
</dbReference>
<proteinExistence type="predicted"/>
<evidence type="ECO:0000313" key="8">
    <source>
        <dbReference type="EMBL" id="CAH0316963.1"/>
    </source>
</evidence>
<dbReference type="RefSeq" id="WP_230304275.1">
    <property type="nucleotide sequence ID" value="NZ_CAKKMG010000174.1"/>
</dbReference>
<protein>
    <recommendedName>
        <fullName evidence="5">Glycerol operon regulatory protein</fullName>
    </recommendedName>
</protein>
<dbReference type="Proteomes" id="UP000789326">
    <property type="component" value="Unassembled WGS sequence"/>
</dbReference>
<evidence type="ECO:0000256" key="4">
    <source>
        <dbReference type="ARBA" id="ARBA00058938"/>
    </source>
</evidence>
<dbReference type="GO" id="GO:0045892">
    <property type="term" value="P:negative regulation of DNA-templated transcription"/>
    <property type="evidence" value="ECO:0007669"/>
    <property type="project" value="TreeGrafter"/>
</dbReference>
<name>A0A9W4PJY4_9BACI</name>
<dbReference type="GO" id="GO:0003677">
    <property type="term" value="F:DNA binding"/>
    <property type="evidence" value="ECO:0007669"/>
    <property type="project" value="UniProtKB-KW"/>
</dbReference>